<dbReference type="PANTHER" id="PTHR33143:SF60">
    <property type="entry name" value="VQ DOMAIN-CONTAINING PROTEIN"/>
    <property type="match status" value="1"/>
</dbReference>
<feature type="region of interest" description="Disordered" evidence="1">
    <location>
        <begin position="1"/>
        <end position="27"/>
    </location>
</feature>
<feature type="domain" description="VQ" evidence="2">
    <location>
        <begin position="37"/>
        <end position="56"/>
    </location>
</feature>
<dbReference type="Pfam" id="PF05678">
    <property type="entry name" value="VQ"/>
    <property type="match status" value="1"/>
</dbReference>
<protein>
    <recommendedName>
        <fullName evidence="2">VQ domain-containing protein</fullName>
    </recommendedName>
</protein>
<reference evidence="3 4" key="1">
    <citation type="journal article" date="2023" name="Plants (Basel)">
        <title>Bridging the Gap: Combining Genomics and Transcriptomics Approaches to Understand Stylosanthes scabra, an Orphan Legume from the Brazilian Caatinga.</title>
        <authorList>
            <person name="Ferreira-Neto J.R.C."/>
            <person name="da Silva M.D."/>
            <person name="Binneck E."/>
            <person name="de Melo N.F."/>
            <person name="da Silva R.H."/>
            <person name="de Melo A.L.T.M."/>
            <person name="Pandolfi V."/>
            <person name="Bustamante F.O."/>
            <person name="Brasileiro-Vidal A.C."/>
            <person name="Benko-Iseppon A.M."/>
        </authorList>
    </citation>
    <scope>NUCLEOTIDE SEQUENCE [LARGE SCALE GENOMIC DNA]</scope>
    <source>
        <tissue evidence="3">Leaves</tissue>
    </source>
</reference>
<dbReference type="InterPro" id="IPR039607">
    <property type="entry name" value="VQ_8/17/18/20/21/25"/>
</dbReference>
<organism evidence="3 4">
    <name type="scientific">Stylosanthes scabra</name>
    <dbReference type="NCBI Taxonomy" id="79078"/>
    <lineage>
        <taxon>Eukaryota</taxon>
        <taxon>Viridiplantae</taxon>
        <taxon>Streptophyta</taxon>
        <taxon>Embryophyta</taxon>
        <taxon>Tracheophyta</taxon>
        <taxon>Spermatophyta</taxon>
        <taxon>Magnoliopsida</taxon>
        <taxon>eudicotyledons</taxon>
        <taxon>Gunneridae</taxon>
        <taxon>Pentapetalae</taxon>
        <taxon>rosids</taxon>
        <taxon>fabids</taxon>
        <taxon>Fabales</taxon>
        <taxon>Fabaceae</taxon>
        <taxon>Papilionoideae</taxon>
        <taxon>50 kb inversion clade</taxon>
        <taxon>dalbergioids sensu lato</taxon>
        <taxon>Dalbergieae</taxon>
        <taxon>Pterocarpus clade</taxon>
        <taxon>Stylosanthes</taxon>
    </lineage>
</organism>
<comment type="caution">
    <text evidence="3">The sequence shown here is derived from an EMBL/GenBank/DDBJ whole genome shotgun (WGS) entry which is preliminary data.</text>
</comment>
<dbReference type="EMBL" id="JASCZI010181861">
    <property type="protein sequence ID" value="MED6186149.1"/>
    <property type="molecule type" value="Genomic_DNA"/>
</dbReference>
<dbReference type="Proteomes" id="UP001341840">
    <property type="component" value="Unassembled WGS sequence"/>
</dbReference>
<evidence type="ECO:0000256" key="1">
    <source>
        <dbReference type="SAM" id="MobiDB-lite"/>
    </source>
</evidence>
<gene>
    <name evidence="3" type="ORF">PIB30_064041</name>
</gene>
<name>A0ABU6WLH8_9FABA</name>
<dbReference type="PANTHER" id="PTHR33143">
    <property type="entry name" value="F16F4.1 PROTEIN-RELATED"/>
    <property type="match status" value="1"/>
</dbReference>
<proteinExistence type="predicted"/>
<keyword evidence="4" id="KW-1185">Reference proteome</keyword>
<evidence type="ECO:0000313" key="3">
    <source>
        <dbReference type="EMBL" id="MED6186149.1"/>
    </source>
</evidence>
<evidence type="ECO:0000259" key="2">
    <source>
        <dbReference type="Pfam" id="PF05678"/>
    </source>
</evidence>
<dbReference type="InterPro" id="IPR008889">
    <property type="entry name" value="VQ"/>
</dbReference>
<evidence type="ECO:0000313" key="4">
    <source>
        <dbReference type="Proteomes" id="UP001341840"/>
    </source>
</evidence>
<sequence>MGKKIIQTPSAKISKKNNHQKKQNNNNFSSLIKVLKPKVYITDASSFKKLVQELTGNNLNENVPSAKITTFSSSLEPLYMVDDKNLNLNSLSNIEEEETSKNSFEISSLSLSPSCYYAPTMNHEDMVYGESAITDMQKSLENIIAYQNLESVLFDDTDPNQYQYDECCAQIYEQQQVDLSIYDYELYGLI</sequence>
<accession>A0ABU6WLH8</accession>
<feature type="compositionally biased region" description="Basic residues" evidence="1">
    <location>
        <begin position="13"/>
        <end position="22"/>
    </location>
</feature>